<dbReference type="PROSITE" id="PS51782">
    <property type="entry name" value="LYSM"/>
    <property type="match status" value="1"/>
</dbReference>
<dbReference type="RefSeq" id="WP_197737825.1">
    <property type="nucleotide sequence ID" value="NZ_LR699114.1"/>
</dbReference>
<dbReference type="InterPro" id="IPR011055">
    <property type="entry name" value="Dup_hybrid_motif"/>
</dbReference>
<dbReference type="InterPro" id="IPR036779">
    <property type="entry name" value="LysM_dom_sf"/>
</dbReference>
<comment type="caution">
    <text evidence="4">The sequence shown here is derived from an EMBL/GenBank/DDBJ whole genome shotgun (WGS) entry which is preliminary data.</text>
</comment>
<dbReference type="PANTHER" id="PTHR21666">
    <property type="entry name" value="PEPTIDASE-RELATED"/>
    <property type="match status" value="1"/>
</dbReference>
<evidence type="ECO:0000313" key="5">
    <source>
        <dbReference type="Proteomes" id="UP000254720"/>
    </source>
</evidence>
<keyword evidence="5" id="KW-1185">Reference proteome</keyword>
<name>A0A370GCZ4_9COXI</name>
<dbReference type="Proteomes" id="UP000254720">
    <property type="component" value="Unassembled WGS sequence"/>
</dbReference>
<dbReference type="CDD" id="cd00118">
    <property type="entry name" value="LysM"/>
    <property type="match status" value="1"/>
</dbReference>
<dbReference type="AlphaFoldDB" id="A0A370GCZ4"/>
<evidence type="ECO:0000256" key="2">
    <source>
        <dbReference type="SAM" id="SignalP"/>
    </source>
</evidence>
<reference evidence="4 5" key="1">
    <citation type="submission" date="2018-07" db="EMBL/GenBank/DDBJ databases">
        <title>Genomic Encyclopedia of Type Strains, Phase IV (KMG-IV): sequencing the most valuable type-strain genomes for metagenomic binning, comparative biology and taxonomic classification.</title>
        <authorList>
            <person name="Goeker M."/>
        </authorList>
    </citation>
    <scope>NUCLEOTIDE SEQUENCE [LARGE SCALE GENOMIC DNA]</scope>
    <source>
        <strain evidence="4 5">DSM 16500</strain>
    </source>
</reference>
<dbReference type="PANTHER" id="PTHR21666:SF263">
    <property type="entry name" value="MUREIN HYDROLASE ACTIVATOR NLPD"/>
    <property type="match status" value="1"/>
</dbReference>
<sequence>MSVFCRLRIMLVFCFLLAACDSGNHYAPVTEINTIESIPKTGQYHVRHEETLYEIAWRYGLDYRYLAARNRIKVPYRVHPGQIIYLRDAEAAVVTPVKIKTPIAEPVSMTAAIEDSAGEPEEKPQPVLVSLPASKQVVQKKKEPDFSVSVWQWPARGKIIRSFSGLNKGIGIAGQKGDPVYATAPGKVVYAGDGLRGYGNLLIIKHNSTYLSAYAHNQRLLVKEGDWVSQGQKIAEMGNTGTDRVMLHFEIRRAGKPVNPASLLRS</sequence>
<keyword evidence="2" id="KW-0732">Signal</keyword>
<dbReference type="PROSITE" id="PS51257">
    <property type="entry name" value="PROKAR_LIPOPROTEIN"/>
    <property type="match status" value="1"/>
</dbReference>
<feature type="chain" id="PRO_5016629136" evidence="2">
    <location>
        <begin position="27"/>
        <end position="266"/>
    </location>
</feature>
<gene>
    <name evidence="4" type="ORF">C8D86_12615</name>
</gene>
<dbReference type="InterPro" id="IPR018392">
    <property type="entry name" value="LysM"/>
</dbReference>
<evidence type="ECO:0000256" key="1">
    <source>
        <dbReference type="ARBA" id="ARBA00038420"/>
    </source>
</evidence>
<dbReference type="GO" id="GO:0009279">
    <property type="term" value="C:cell outer membrane"/>
    <property type="evidence" value="ECO:0007669"/>
    <property type="project" value="TreeGrafter"/>
</dbReference>
<feature type="signal peptide" evidence="2">
    <location>
        <begin position="1"/>
        <end position="26"/>
    </location>
</feature>
<accession>A0A370GCZ4</accession>
<dbReference type="CDD" id="cd12797">
    <property type="entry name" value="M23_peptidase"/>
    <property type="match status" value="1"/>
</dbReference>
<keyword evidence="4" id="KW-0449">Lipoprotein</keyword>
<dbReference type="SUPFAM" id="SSF51261">
    <property type="entry name" value="Duplicated hybrid motif"/>
    <property type="match status" value="1"/>
</dbReference>
<dbReference type="SMART" id="SM00257">
    <property type="entry name" value="LysM"/>
    <property type="match status" value="1"/>
</dbReference>
<dbReference type="Gene3D" id="3.10.350.10">
    <property type="entry name" value="LysM domain"/>
    <property type="match status" value="1"/>
</dbReference>
<evidence type="ECO:0000259" key="3">
    <source>
        <dbReference type="PROSITE" id="PS51782"/>
    </source>
</evidence>
<dbReference type="InterPro" id="IPR050570">
    <property type="entry name" value="Cell_wall_metabolism_enzyme"/>
</dbReference>
<comment type="similarity">
    <text evidence="1">Belongs to the E.coli NlpD/Haemophilus LppB family.</text>
</comment>
<dbReference type="InterPro" id="IPR016047">
    <property type="entry name" value="M23ase_b-sheet_dom"/>
</dbReference>
<evidence type="ECO:0000313" key="4">
    <source>
        <dbReference type="EMBL" id="RDI39843.1"/>
    </source>
</evidence>
<organism evidence="4 5">
    <name type="scientific">Aquicella lusitana</name>
    <dbReference type="NCBI Taxonomy" id="254246"/>
    <lineage>
        <taxon>Bacteria</taxon>
        <taxon>Pseudomonadati</taxon>
        <taxon>Pseudomonadota</taxon>
        <taxon>Gammaproteobacteria</taxon>
        <taxon>Legionellales</taxon>
        <taxon>Coxiellaceae</taxon>
        <taxon>Aquicella</taxon>
    </lineage>
</organism>
<dbReference type="Gene3D" id="2.70.70.10">
    <property type="entry name" value="Glucose Permease (Domain IIA)"/>
    <property type="match status" value="1"/>
</dbReference>
<dbReference type="GO" id="GO:0004222">
    <property type="term" value="F:metalloendopeptidase activity"/>
    <property type="evidence" value="ECO:0007669"/>
    <property type="project" value="TreeGrafter"/>
</dbReference>
<feature type="domain" description="LysM" evidence="3">
    <location>
        <begin position="42"/>
        <end position="86"/>
    </location>
</feature>
<protein>
    <submittedName>
        <fullName evidence="4">Lipoprotein NlpD</fullName>
    </submittedName>
</protein>
<dbReference type="EMBL" id="QQAX01000026">
    <property type="protein sequence ID" value="RDI39843.1"/>
    <property type="molecule type" value="Genomic_DNA"/>
</dbReference>
<proteinExistence type="inferred from homology"/>
<dbReference type="Pfam" id="PF01551">
    <property type="entry name" value="Peptidase_M23"/>
    <property type="match status" value="1"/>
</dbReference>
<dbReference type="Pfam" id="PF01476">
    <property type="entry name" value="LysM"/>
    <property type="match status" value="1"/>
</dbReference>
<dbReference type="GO" id="GO:0032153">
    <property type="term" value="C:cell division site"/>
    <property type="evidence" value="ECO:0007669"/>
    <property type="project" value="TreeGrafter"/>
</dbReference>